<dbReference type="Pfam" id="PF04024">
    <property type="entry name" value="PspC"/>
    <property type="match status" value="1"/>
</dbReference>
<dbReference type="EMBL" id="SKBU01000023">
    <property type="protein sequence ID" value="TCJ15681.1"/>
    <property type="molecule type" value="Genomic_DNA"/>
</dbReference>
<evidence type="ECO:0000256" key="1">
    <source>
        <dbReference type="ARBA" id="ARBA00004162"/>
    </source>
</evidence>
<keyword evidence="3 6" id="KW-0812">Transmembrane</keyword>
<keyword evidence="4 6" id="KW-1133">Transmembrane helix</keyword>
<accession>A0A4R1BEW6</accession>
<dbReference type="PANTHER" id="PTHR33885">
    <property type="entry name" value="PHAGE SHOCK PROTEIN C"/>
    <property type="match status" value="1"/>
</dbReference>
<feature type="transmembrane region" description="Helical" evidence="6">
    <location>
        <begin position="30"/>
        <end position="58"/>
    </location>
</feature>
<evidence type="ECO:0000256" key="3">
    <source>
        <dbReference type="ARBA" id="ARBA00022692"/>
    </source>
</evidence>
<dbReference type="AlphaFoldDB" id="A0A4R1BEW6"/>
<evidence type="ECO:0000259" key="7">
    <source>
        <dbReference type="Pfam" id="PF04024"/>
    </source>
</evidence>
<name>A0A4R1BEW6_9ACTN</name>
<gene>
    <name evidence="8" type="ORF">E0L93_12595</name>
</gene>
<evidence type="ECO:0000313" key="9">
    <source>
        <dbReference type="Proteomes" id="UP000295244"/>
    </source>
</evidence>
<keyword evidence="2" id="KW-1003">Cell membrane</keyword>
<dbReference type="Proteomes" id="UP000295244">
    <property type="component" value="Unassembled WGS sequence"/>
</dbReference>
<organism evidence="8 9">
    <name type="scientific">Rubrobacter taiwanensis</name>
    <dbReference type="NCBI Taxonomy" id="185139"/>
    <lineage>
        <taxon>Bacteria</taxon>
        <taxon>Bacillati</taxon>
        <taxon>Actinomycetota</taxon>
        <taxon>Rubrobacteria</taxon>
        <taxon>Rubrobacterales</taxon>
        <taxon>Rubrobacteraceae</taxon>
        <taxon>Rubrobacter</taxon>
    </lineage>
</organism>
<keyword evidence="5 6" id="KW-0472">Membrane</keyword>
<comment type="subcellular location">
    <subcellularLocation>
        <location evidence="1">Cell membrane</location>
        <topology evidence="1">Single-pass membrane protein</topology>
    </subcellularLocation>
</comment>
<evidence type="ECO:0000256" key="6">
    <source>
        <dbReference type="SAM" id="Phobius"/>
    </source>
</evidence>
<evidence type="ECO:0000256" key="4">
    <source>
        <dbReference type="ARBA" id="ARBA00022989"/>
    </source>
</evidence>
<evidence type="ECO:0000256" key="5">
    <source>
        <dbReference type="ARBA" id="ARBA00023136"/>
    </source>
</evidence>
<sequence length="64" mass="7065">MRRSREDRWIAGVCGGIAHRFGWNSNLVRLAVVAVALVVPGVSIWMVVLAYVLAILLIPESEAY</sequence>
<dbReference type="InterPro" id="IPR007168">
    <property type="entry name" value="Phageshock_PspC_N"/>
</dbReference>
<comment type="caution">
    <text evidence="8">The sequence shown here is derived from an EMBL/GenBank/DDBJ whole genome shotgun (WGS) entry which is preliminary data.</text>
</comment>
<evidence type="ECO:0000256" key="2">
    <source>
        <dbReference type="ARBA" id="ARBA00022475"/>
    </source>
</evidence>
<keyword evidence="9" id="KW-1185">Reference proteome</keyword>
<reference evidence="8 9" key="1">
    <citation type="submission" date="2019-03" db="EMBL/GenBank/DDBJ databases">
        <title>Whole genome sequence of a novel Rubrobacter taiwanensis strain, isolated from Yellowstone National Park.</title>
        <authorList>
            <person name="Freed S."/>
            <person name="Ramaley R.F."/>
            <person name="Kyndt J.A."/>
        </authorList>
    </citation>
    <scope>NUCLEOTIDE SEQUENCE [LARGE SCALE GENOMIC DNA]</scope>
    <source>
        <strain evidence="8 9">Yellowstone</strain>
    </source>
</reference>
<dbReference type="GO" id="GO:0005886">
    <property type="term" value="C:plasma membrane"/>
    <property type="evidence" value="ECO:0007669"/>
    <property type="project" value="UniProtKB-SubCell"/>
</dbReference>
<evidence type="ECO:0000313" key="8">
    <source>
        <dbReference type="EMBL" id="TCJ15681.1"/>
    </source>
</evidence>
<dbReference type="PANTHER" id="PTHR33885:SF3">
    <property type="entry name" value="PHAGE SHOCK PROTEIN C"/>
    <property type="match status" value="1"/>
</dbReference>
<feature type="domain" description="Phage shock protein PspC N-terminal" evidence="7">
    <location>
        <begin position="1"/>
        <end position="60"/>
    </location>
</feature>
<protein>
    <submittedName>
        <fullName evidence="8">PspC domain-containing protein</fullName>
    </submittedName>
</protein>
<dbReference type="InterPro" id="IPR052027">
    <property type="entry name" value="PspC"/>
</dbReference>
<proteinExistence type="predicted"/>